<dbReference type="EMBL" id="CAJQZP010001239">
    <property type="protein sequence ID" value="CAG5032750.1"/>
    <property type="molecule type" value="Genomic_DNA"/>
</dbReference>
<sequence length="178" mass="20736">MTEMMQVLTSINANQTEAINRISEDVSSLKEHEKDLKTEIDNLRFENEKIKRNIENLISKYNEKDKQIETLHSEIRNLQSTKLMDPLTTTTVSSTIEETVMAELSDRLVRSKNIIITGLMEINISDYKDRKEAEKREILGLLKKDLKRLYRTKKYNTPGKVCANKQRLLKVCFSTPEE</sequence>
<comment type="caution">
    <text evidence="2">The sequence shown here is derived from an EMBL/GenBank/DDBJ whole genome shotgun (WGS) entry which is preliminary data.</text>
</comment>
<keyword evidence="1" id="KW-0175">Coiled coil</keyword>
<evidence type="ECO:0000313" key="2">
    <source>
        <dbReference type="EMBL" id="CAG5032750.1"/>
    </source>
</evidence>
<name>A0A8S3XLM4_PARAO</name>
<protein>
    <submittedName>
        <fullName evidence="2">(apollo) hypothetical protein</fullName>
    </submittedName>
</protein>
<dbReference type="Proteomes" id="UP000691718">
    <property type="component" value="Unassembled WGS sequence"/>
</dbReference>
<gene>
    <name evidence="2" type="ORF">PAPOLLO_LOCUS19962</name>
</gene>
<reference evidence="2" key="1">
    <citation type="submission" date="2021-04" db="EMBL/GenBank/DDBJ databases">
        <authorList>
            <person name="Tunstrom K."/>
        </authorList>
    </citation>
    <scope>NUCLEOTIDE SEQUENCE</scope>
</reference>
<organism evidence="2 3">
    <name type="scientific">Parnassius apollo</name>
    <name type="common">Apollo butterfly</name>
    <name type="synonym">Papilio apollo</name>
    <dbReference type="NCBI Taxonomy" id="110799"/>
    <lineage>
        <taxon>Eukaryota</taxon>
        <taxon>Metazoa</taxon>
        <taxon>Ecdysozoa</taxon>
        <taxon>Arthropoda</taxon>
        <taxon>Hexapoda</taxon>
        <taxon>Insecta</taxon>
        <taxon>Pterygota</taxon>
        <taxon>Neoptera</taxon>
        <taxon>Endopterygota</taxon>
        <taxon>Lepidoptera</taxon>
        <taxon>Glossata</taxon>
        <taxon>Ditrysia</taxon>
        <taxon>Papilionoidea</taxon>
        <taxon>Papilionidae</taxon>
        <taxon>Parnassiinae</taxon>
        <taxon>Parnassini</taxon>
        <taxon>Parnassius</taxon>
        <taxon>Parnassius</taxon>
    </lineage>
</organism>
<dbReference type="AlphaFoldDB" id="A0A8S3XLM4"/>
<evidence type="ECO:0000313" key="3">
    <source>
        <dbReference type="Proteomes" id="UP000691718"/>
    </source>
</evidence>
<evidence type="ECO:0000256" key="1">
    <source>
        <dbReference type="SAM" id="Coils"/>
    </source>
</evidence>
<accession>A0A8S3XLM4</accession>
<proteinExistence type="predicted"/>
<dbReference type="OrthoDB" id="7477315at2759"/>
<keyword evidence="3" id="KW-1185">Reference proteome</keyword>
<feature type="coiled-coil region" evidence="1">
    <location>
        <begin position="19"/>
        <end position="81"/>
    </location>
</feature>